<dbReference type="RefSeq" id="WP_136774612.1">
    <property type="nucleotide sequence ID" value="NZ_SUMF01000029.1"/>
</dbReference>
<evidence type="ECO:0000313" key="2">
    <source>
        <dbReference type="EMBL" id="TJZ66853.1"/>
    </source>
</evidence>
<organism evidence="2 3">
    <name type="scientific">Chitiniphilus eburneus</name>
    <dbReference type="NCBI Taxonomy" id="2571148"/>
    <lineage>
        <taxon>Bacteria</taxon>
        <taxon>Pseudomonadati</taxon>
        <taxon>Pseudomonadota</taxon>
        <taxon>Betaproteobacteria</taxon>
        <taxon>Neisseriales</taxon>
        <taxon>Chitinibacteraceae</taxon>
        <taxon>Chitiniphilus</taxon>
    </lineage>
</organism>
<dbReference type="Proteomes" id="UP000310016">
    <property type="component" value="Unassembled WGS sequence"/>
</dbReference>
<dbReference type="EMBL" id="SUMF01000029">
    <property type="protein sequence ID" value="TJZ66853.1"/>
    <property type="molecule type" value="Genomic_DNA"/>
</dbReference>
<gene>
    <name evidence="2" type="ORF">FAZ21_16860</name>
</gene>
<reference evidence="2 3" key="1">
    <citation type="submission" date="2019-04" db="EMBL/GenBank/DDBJ databases">
        <title>Chitiniphilus eburnea sp. nov., a novel chitinolytic bacterium isolated from aquaculture sludge.</title>
        <authorList>
            <person name="Sheng M."/>
        </authorList>
    </citation>
    <scope>NUCLEOTIDE SEQUENCE [LARGE SCALE GENOMIC DNA]</scope>
    <source>
        <strain evidence="2 3">HX-2-15</strain>
    </source>
</reference>
<name>A0A4U0PFY9_9NEIS</name>
<dbReference type="AlphaFoldDB" id="A0A4U0PFY9"/>
<protein>
    <submittedName>
        <fullName evidence="2">DUF4258 domain-containing protein</fullName>
    </submittedName>
</protein>
<keyword evidence="3" id="KW-1185">Reference proteome</keyword>
<feature type="compositionally biased region" description="Basic and acidic residues" evidence="1">
    <location>
        <begin position="163"/>
        <end position="188"/>
    </location>
</feature>
<feature type="compositionally biased region" description="Polar residues" evidence="1">
    <location>
        <begin position="68"/>
        <end position="79"/>
    </location>
</feature>
<feature type="non-terminal residue" evidence="2">
    <location>
        <position position="1"/>
    </location>
</feature>
<feature type="compositionally biased region" description="Basic and acidic residues" evidence="1">
    <location>
        <begin position="96"/>
        <end position="109"/>
    </location>
</feature>
<evidence type="ECO:0000313" key="3">
    <source>
        <dbReference type="Proteomes" id="UP000310016"/>
    </source>
</evidence>
<feature type="compositionally biased region" description="Basic and acidic residues" evidence="1">
    <location>
        <begin position="120"/>
        <end position="139"/>
    </location>
</feature>
<proteinExistence type="predicted"/>
<feature type="compositionally biased region" description="Low complexity" evidence="1">
    <location>
        <begin position="140"/>
        <end position="156"/>
    </location>
</feature>
<sequence>ASNPIHSFGRYTYANNNPLRYVDPDGRAAIVLEVGVPLLIAAIYVANNKDAQQSLIDAWNSIKGMMNSDPSPTTPTGSRGSPIEVEPGTNAPGTIGDRDYSGHAFDRMQGRGVPPSAVEEAIKNGESRPDRGEIVHNDTKNGVQVVVNQDGKVVTVKSIGKSGKKEKGETKGEDKGGGENKGGGGDKK</sequence>
<accession>A0A4U0PFY9</accession>
<feature type="region of interest" description="Disordered" evidence="1">
    <location>
        <begin position="66"/>
        <end position="188"/>
    </location>
</feature>
<dbReference type="OrthoDB" id="9816400at2"/>
<evidence type="ECO:0000256" key="1">
    <source>
        <dbReference type="SAM" id="MobiDB-lite"/>
    </source>
</evidence>
<comment type="caution">
    <text evidence="2">The sequence shown here is derived from an EMBL/GenBank/DDBJ whole genome shotgun (WGS) entry which is preliminary data.</text>
</comment>